<feature type="transmembrane region" description="Helical" evidence="7">
    <location>
        <begin position="731"/>
        <end position="750"/>
    </location>
</feature>
<dbReference type="Proteomes" id="UP000202259">
    <property type="component" value="Chromosome"/>
</dbReference>
<keyword evidence="4 7" id="KW-1133">Transmembrane helix</keyword>
<dbReference type="Pfam" id="PF02687">
    <property type="entry name" value="FtsX"/>
    <property type="match status" value="2"/>
</dbReference>
<keyword evidence="11" id="KW-1185">Reference proteome</keyword>
<feature type="transmembrane region" description="Helical" evidence="7">
    <location>
        <begin position="682"/>
        <end position="704"/>
    </location>
</feature>
<dbReference type="EMBL" id="CP020465">
    <property type="protein sequence ID" value="ASP47048.1"/>
    <property type="molecule type" value="Genomic_DNA"/>
</dbReference>
<evidence type="ECO:0000313" key="11">
    <source>
        <dbReference type="Proteomes" id="UP000202259"/>
    </source>
</evidence>
<dbReference type="RefSeq" id="WP_081149492.1">
    <property type="nucleotide sequence ID" value="NZ_CP020465.1"/>
</dbReference>
<protein>
    <submittedName>
        <fullName evidence="10">ABC transporter permease</fullName>
    </submittedName>
</protein>
<keyword evidence="5 7" id="KW-0472">Membrane</keyword>
<evidence type="ECO:0000256" key="3">
    <source>
        <dbReference type="ARBA" id="ARBA00022692"/>
    </source>
</evidence>
<dbReference type="KEGG" id="cber:B5D82_04235"/>
<comment type="similarity">
    <text evidence="6">Belongs to the ABC-4 integral membrane protein family.</text>
</comment>
<keyword evidence="2" id="KW-1003">Cell membrane</keyword>
<feature type="transmembrane region" description="Helical" evidence="7">
    <location>
        <begin position="765"/>
        <end position="788"/>
    </location>
</feature>
<feature type="domain" description="ABC3 transporter permease C-terminal" evidence="8">
    <location>
        <begin position="682"/>
        <end position="792"/>
    </location>
</feature>
<accession>A0A222G561</accession>
<feature type="transmembrane region" description="Helical" evidence="7">
    <location>
        <begin position="320"/>
        <end position="347"/>
    </location>
</feature>
<name>A0A222G561_9GAMM</name>
<evidence type="ECO:0000256" key="7">
    <source>
        <dbReference type="SAM" id="Phobius"/>
    </source>
</evidence>
<comment type="subcellular location">
    <subcellularLocation>
        <location evidence="1">Cell membrane</location>
        <topology evidence="1">Multi-pass membrane protein</topology>
    </subcellularLocation>
</comment>
<evidence type="ECO:0000259" key="8">
    <source>
        <dbReference type="Pfam" id="PF02687"/>
    </source>
</evidence>
<organism evidence="10 11">
    <name type="scientific">Cognaticolwellia beringensis</name>
    <dbReference type="NCBI Taxonomy" id="1967665"/>
    <lineage>
        <taxon>Bacteria</taxon>
        <taxon>Pseudomonadati</taxon>
        <taxon>Pseudomonadota</taxon>
        <taxon>Gammaproteobacteria</taxon>
        <taxon>Alteromonadales</taxon>
        <taxon>Colwelliaceae</taxon>
        <taxon>Cognaticolwellia</taxon>
    </lineage>
</organism>
<feature type="domain" description="MacB-like periplasmic core" evidence="9">
    <location>
        <begin position="21"/>
        <end position="225"/>
    </location>
</feature>
<sequence>MFSTYLVTALRAIRKDKQHFFLNLIGFSIGLAAAILMALFAQHELSYDKQHPDSERVYLGHTDFTAVGLQIISLSSFKVAEKIKHDSQVEDVFKLVNTQEIGRALSNLVEVEGNYHRLNDFYMATTNILDFVNLTTIAGDITQALSKPNHLVLSEREAIRIFGNNQVIGRTLNHDEEQYTIGAIFKNLPENTHFKFDSLIHMPTQLKLEGDGYVYYKLLPGTAIPSFTKIFNKESNAIFYWQVKNNVKMALVNMEDLHLNGNNPAAMKAGGSLTVLQICISLSVILIVIASINFINLTIAQSAKRGKEVGVRKALGATKIQLVIQFLTESFVVVAFAGLTAFALVELTLPEFNVLMDRELGLNYDSAFTWITVVIILVVGLLSGLYPALFIASFNAKRVLSGDLIRGGTAILVRKLTLCFQGAFSIGLIIGVVSLYQQMQLINNLQVGYEKSSRLVVKSLPSDVLYKQEPNSLFDKIKDLPGVEQITASNTNLTDDMEFSLQFTWPNGEVLNVTQPTISTNYYPVETFGLELLAGRDFSPQFNGDWYFRDDENNRSVSVIVSRRMAELAGYQDVDSVIGLTLIAPGFNNMKAKVVGVVENVKIGSARQQVLPMSLNLGFFGGSVSSDLVIKTKNVDMAALSKKIQKIINEELHLSDVEISQLTDDYANAHKDEKRALDMVTIFSLLAIFLTCLGIFGLASFATLRRQKEVAMRKVLGASRLSIVNLLAKEFLLLVAISIVIAFPLSYWLIGDWLANFNERITQSIWVYFTSAIIITIIIWLTVASLAFKSASTRPSLILRDE</sequence>
<keyword evidence="3 7" id="KW-0812">Transmembrane</keyword>
<evidence type="ECO:0000259" key="9">
    <source>
        <dbReference type="Pfam" id="PF12704"/>
    </source>
</evidence>
<evidence type="ECO:0000256" key="5">
    <source>
        <dbReference type="ARBA" id="ARBA00023136"/>
    </source>
</evidence>
<dbReference type="PANTHER" id="PTHR30572:SF4">
    <property type="entry name" value="ABC TRANSPORTER PERMEASE YTRF"/>
    <property type="match status" value="1"/>
</dbReference>
<evidence type="ECO:0000313" key="10">
    <source>
        <dbReference type="EMBL" id="ASP47048.1"/>
    </source>
</evidence>
<feature type="domain" description="MacB-like periplasmic core" evidence="9">
    <location>
        <begin position="424"/>
        <end position="646"/>
    </location>
</feature>
<dbReference type="AlphaFoldDB" id="A0A222G561"/>
<dbReference type="GO" id="GO:0022857">
    <property type="term" value="F:transmembrane transporter activity"/>
    <property type="evidence" value="ECO:0007669"/>
    <property type="project" value="TreeGrafter"/>
</dbReference>
<evidence type="ECO:0000256" key="4">
    <source>
        <dbReference type="ARBA" id="ARBA00022989"/>
    </source>
</evidence>
<dbReference type="InterPro" id="IPR050250">
    <property type="entry name" value="Macrolide_Exporter_MacB"/>
</dbReference>
<feature type="transmembrane region" description="Helical" evidence="7">
    <location>
        <begin position="20"/>
        <end position="41"/>
    </location>
</feature>
<evidence type="ECO:0000256" key="2">
    <source>
        <dbReference type="ARBA" id="ARBA00022475"/>
    </source>
</evidence>
<feature type="domain" description="ABC3 transporter permease C-terminal" evidence="8">
    <location>
        <begin position="281"/>
        <end position="395"/>
    </location>
</feature>
<feature type="transmembrane region" description="Helical" evidence="7">
    <location>
        <begin position="275"/>
        <end position="299"/>
    </location>
</feature>
<dbReference type="InterPro" id="IPR025857">
    <property type="entry name" value="MacB_PCD"/>
</dbReference>
<feature type="transmembrane region" description="Helical" evidence="7">
    <location>
        <begin position="367"/>
        <end position="395"/>
    </location>
</feature>
<feature type="transmembrane region" description="Helical" evidence="7">
    <location>
        <begin position="416"/>
        <end position="436"/>
    </location>
</feature>
<evidence type="ECO:0000256" key="1">
    <source>
        <dbReference type="ARBA" id="ARBA00004651"/>
    </source>
</evidence>
<dbReference type="GO" id="GO:0005886">
    <property type="term" value="C:plasma membrane"/>
    <property type="evidence" value="ECO:0007669"/>
    <property type="project" value="UniProtKB-SubCell"/>
</dbReference>
<gene>
    <name evidence="10" type="ORF">B5D82_04235</name>
</gene>
<dbReference type="InterPro" id="IPR003838">
    <property type="entry name" value="ABC3_permease_C"/>
</dbReference>
<dbReference type="OrthoDB" id="9770036at2"/>
<dbReference type="Pfam" id="PF12704">
    <property type="entry name" value="MacB_PCD"/>
    <property type="match status" value="2"/>
</dbReference>
<proteinExistence type="inferred from homology"/>
<evidence type="ECO:0000256" key="6">
    <source>
        <dbReference type="ARBA" id="ARBA00038076"/>
    </source>
</evidence>
<dbReference type="PANTHER" id="PTHR30572">
    <property type="entry name" value="MEMBRANE COMPONENT OF TRANSPORTER-RELATED"/>
    <property type="match status" value="1"/>
</dbReference>
<reference evidence="10 11" key="1">
    <citation type="submission" date="2017-08" db="EMBL/GenBank/DDBJ databases">
        <title>Complete genome of Colwellia sp. NB097-1, a psychrophile bacterium ioslated from Bering Sea.</title>
        <authorList>
            <person name="Chen X."/>
        </authorList>
    </citation>
    <scope>NUCLEOTIDE SEQUENCE [LARGE SCALE GENOMIC DNA]</scope>
    <source>
        <strain evidence="10 11">NB097-1</strain>
    </source>
</reference>